<evidence type="ECO:0000313" key="3">
    <source>
        <dbReference type="Proteomes" id="UP000178870"/>
    </source>
</evidence>
<dbReference type="PANTHER" id="PTHR38590">
    <property type="entry name" value="BLL0828 PROTEIN"/>
    <property type="match status" value="1"/>
</dbReference>
<name>A0A1F7YYQ4_9BACT</name>
<dbReference type="SUPFAM" id="SSF52980">
    <property type="entry name" value="Restriction endonuclease-like"/>
    <property type="match status" value="1"/>
</dbReference>
<dbReference type="CDD" id="cd01038">
    <property type="entry name" value="Endonuclease_DUF559"/>
    <property type="match status" value="1"/>
</dbReference>
<dbReference type="Gene3D" id="3.40.960.10">
    <property type="entry name" value="VSR Endonuclease"/>
    <property type="match status" value="1"/>
</dbReference>
<dbReference type="PANTHER" id="PTHR38590:SF1">
    <property type="entry name" value="BLL0828 PROTEIN"/>
    <property type="match status" value="1"/>
</dbReference>
<proteinExistence type="predicted"/>
<comment type="caution">
    <text evidence="2">The sequence shown here is derived from an EMBL/GenBank/DDBJ whole genome shotgun (WGS) entry which is preliminary data.</text>
</comment>
<dbReference type="EMBL" id="MGGP01000015">
    <property type="protein sequence ID" value="OGM32411.1"/>
    <property type="molecule type" value="Genomic_DNA"/>
</dbReference>
<dbReference type="InterPro" id="IPR007569">
    <property type="entry name" value="DUF559"/>
</dbReference>
<dbReference type="InterPro" id="IPR047216">
    <property type="entry name" value="Endonuclease_DUF559_bact"/>
</dbReference>
<protein>
    <recommendedName>
        <fullName evidence="1">DUF559 domain-containing protein</fullName>
    </recommendedName>
</protein>
<evidence type="ECO:0000259" key="1">
    <source>
        <dbReference type="Pfam" id="PF04480"/>
    </source>
</evidence>
<feature type="domain" description="DUF559" evidence="1">
    <location>
        <begin position="14"/>
        <end position="115"/>
    </location>
</feature>
<dbReference type="AlphaFoldDB" id="A0A1F7YYQ4"/>
<dbReference type="Proteomes" id="UP000178870">
    <property type="component" value="Unassembled WGS sequence"/>
</dbReference>
<accession>A0A1F7YYQ4</accession>
<reference evidence="2 3" key="1">
    <citation type="journal article" date="2016" name="Nat. Commun.">
        <title>Thousands of microbial genomes shed light on interconnected biogeochemical processes in an aquifer system.</title>
        <authorList>
            <person name="Anantharaman K."/>
            <person name="Brown C.T."/>
            <person name="Hug L.A."/>
            <person name="Sharon I."/>
            <person name="Castelle C.J."/>
            <person name="Probst A.J."/>
            <person name="Thomas B.C."/>
            <person name="Singh A."/>
            <person name="Wilkins M.J."/>
            <person name="Karaoz U."/>
            <person name="Brodie E.L."/>
            <person name="Williams K.H."/>
            <person name="Hubbard S.S."/>
            <person name="Banfield J.F."/>
        </authorList>
    </citation>
    <scope>NUCLEOTIDE SEQUENCE [LARGE SCALE GENOMIC DNA]</scope>
</reference>
<dbReference type="Pfam" id="PF04480">
    <property type="entry name" value="DUF559"/>
    <property type="match status" value="1"/>
</dbReference>
<organism evidence="2 3">
    <name type="scientific">Candidatus Woesebacteria bacterium RIFCSPHIGHO2_01_FULL_44_21</name>
    <dbReference type="NCBI Taxonomy" id="1802503"/>
    <lineage>
        <taxon>Bacteria</taxon>
        <taxon>Candidatus Woeseibacteriota</taxon>
    </lineage>
</organism>
<gene>
    <name evidence="2" type="ORF">A2803_01980</name>
</gene>
<evidence type="ECO:0000313" key="2">
    <source>
        <dbReference type="EMBL" id="OGM32411.1"/>
    </source>
</evidence>
<sequence>MYKQLGFRKTIPTRRHFRKDPTPAEKLFWQQVANRKFLGLKFVRQHGIGPYIVDFCCRSQNLIIEIDGDSHFTKAGIISDAARTQYLETLGYKIIRYNNDDLLNNIDGVFYDLKSKIDPLLISPLKGGEITAGKISR</sequence>
<dbReference type="InterPro" id="IPR011335">
    <property type="entry name" value="Restrct_endonuc-II-like"/>
</dbReference>